<dbReference type="PANTHER" id="PTHR10788:SF106">
    <property type="entry name" value="BCDNA.GH08860"/>
    <property type="match status" value="1"/>
</dbReference>
<dbReference type="AlphaFoldDB" id="A0A2T0XFU0"/>
<comment type="similarity">
    <text evidence="2">Belongs to the glycosyltransferase 20 family.</text>
</comment>
<dbReference type="NCBIfam" id="TIGR01484">
    <property type="entry name" value="HAD-SF-IIB"/>
    <property type="match status" value="1"/>
</dbReference>
<reference evidence="3 4" key="1">
    <citation type="submission" date="2018-07" db="EMBL/GenBank/DDBJ databases">
        <title>Freshwater and sediment microbial communities from various areas in North America, analyzing microbe dynamics in response to fracking.</title>
        <authorList>
            <person name="Lamendella R."/>
        </authorList>
    </citation>
    <scope>NUCLEOTIDE SEQUENCE [LARGE SCALE GENOMIC DNA]</scope>
    <source>
        <strain evidence="3 4">160A</strain>
    </source>
</reference>
<dbReference type="Pfam" id="PF02358">
    <property type="entry name" value="Trehalose_PPase"/>
    <property type="match status" value="1"/>
</dbReference>
<dbReference type="GO" id="GO:0004805">
    <property type="term" value="F:trehalose-phosphatase activity"/>
    <property type="evidence" value="ECO:0007669"/>
    <property type="project" value="TreeGrafter"/>
</dbReference>
<gene>
    <name evidence="3" type="ORF">DFO77_111123</name>
</gene>
<evidence type="ECO:0000313" key="4">
    <source>
        <dbReference type="Proteomes" id="UP000252733"/>
    </source>
</evidence>
<dbReference type="GO" id="GO:0005992">
    <property type="term" value="P:trehalose biosynthetic process"/>
    <property type="evidence" value="ECO:0007669"/>
    <property type="project" value="InterPro"/>
</dbReference>
<dbReference type="Gene3D" id="3.30.70.1020">
    <property type="entry name" value="Trehalose-6-phosphate phosphatase related protein, domain 2"/>
    <property type="match status" value="1"/>
</dbReference>
<dbReference type="GO" id="GO:0003825">
    <property type="term" value="F:alpha,alpha-trehalose-phosphate synthase (UDP-forming) activity"/>
    <property type="evidence" value="ECO:0007669"/>
    <property type="project" value="TreeGrafter"/>
</dbReference>
<dbReference type="STRING" id="1168289.GCA_000259075_02045"/>
<proteinExistence type="inferred from homology"/>
<name>A0A2T0XFU0_9BACT</name>
<dbReference type="Pfam" id="PF00982">
    <property type="entry name" value="Glyco_transf_20"/>
    <property type="match status" value="1"/>
</dbReference>
<protein>
    <submittedName>
        <fullName evidence="3">Trehalose 6-phosphate synthase/phosphatase</fullName>
    </submittedName>
</protein>
<keyword evidence="4" id="KW-1185">Reference proteome</keyword>
<dbReference type="SUPFAM" id="SSF53756">
    <property type="entry name" value="UDP-Glycosyltransferase/glycogen phosphorylase"/>
    <property type="match status" value="1"/>
</dbReference>
<dbReference type="RefSeq" id="WP_106153596.1">
    <property type="nucleotide sequence ID" value="NZ_PVTS01000011.1"/>
</dbReference>
<sequence length="741" mass="85675">MKKLHIVSNRLPFSIVSEDDKFLLKPSVGGLATGMKSVYKDFEGRWIGWPGIATDSYTVDQFKEIEGLLDKEGCDTVPLTADEVHTFYEGFCNRTIWPLFHYFNQYVDYSPEFWESYVEVNQKFADKTLEVVEDGDFVWVHDYQLMLVPGMLKAKRPDITIGFFLHIPFPSYEVFRILPWRNELLGGLLGADLIGFHTYDYERHFLSSVRRLFGYEISFNQIHIDERIILADAFPMGIDYDKFHDSAIKTISRPMQEKSTLHKELEKYFLVSPDRKLILSIDRLDYSKGIPNRLRAFEKFLEKFPEYRTKVTLVMLAVPSRNSVPQYQRLKREVDELVGRINGLYGTVNYAPVWYFYRSMPFENLVELYSMSDVALLTPVRDGMNLVAKEYVASRTNQTGVMIISEMTGVVKEMGEAIVINPNHESQVADAIKQALEMPIDEQRARMSVIQKRLKRYDVFKWAEQFVSSLKRIAQIQTDFLAKKITTKLSKKLLDDFSKAKSRAIFLDYDGTLTHFKKVTREAEPSAAPDDPLHEILNALTSDERNEVVLISGRDKETLSKWFDGSNVSLISEHGVWMRERGNDWQMLTNATNSWMPMVRPILDSFVVRTPGTYLEEKNYSLVWHYEKAEAELGELRAKELKDELTTMVANHNLEIMEGNKVVEVKTGGINKGVAANRYLLNKQFDYIMAMGDDWTDEYLFKELPPEAVTIKVGIKHTNAAYKLETVDAVRNFLRVMSENH</sequence>
<dbReference type="InterPro" id="IPR003337">
    <property type="entry name" value="Trehalose_PPase"/>
</dbReference>
<comment type="caution">
    <text evidence="3">The sequence shown here is derived from an EMBL/GenBank/DDBJ whole genome shotgun (WGS) entry which is preliminary data.</text>
</comment>
<evidence type="ECO:0000313" key="3">
    <source>
        <dbReference type="EMBL" id="RCW34621.1"/>
    </source>
</evidence>
<evidence type="ECO:0000256" key="2">
    <source>
        <dbReference type="ARBA" id="ARBA00008799"/>
    </source>
</evidence>
<dbReference type="InterPro" id="IPR006379">
    <property type="entry name" value="HAD-SF_hydro_IIB"/>
</dbReference>
<dbReference type="Gene3D" id="3.40.50.1000">
    <property type="entry name" value="HAD superfamily/HAD-like"/>
    <property type="match status" value="1"/>
</dbReference>
<comment type="similarity">
    <text evidence="1">In the C-terminal section; belongs to the trehalose phosphatase family.</text>
</comment>
<dbReference type="NCBIfam" id="NF011071">
    <property type="entry name" value="PRK14501.1"/>
    <property type="match status" value="1"/>
</dbReference>
<dbReference type="InterPro" id="IPR001830">
    <property type="entry name" value="Glyco_trans_20"/>
</dbReference>
<dbReference type="CDD" id="cd03788">
    <property type="entry name" value="GT20_TPS"/>
    <property type="match status" value="1"/>
</dbReference>
<dbReference type="Gene3D" id="3.40.50.2000">
    <property type="entry name" value="Glycogen Phosphorylase B"/>
    <property type="match status" value="2"/>
</dbReference>
<dbReference type="PANTHER" id="PTHR10788">
    <property type="entry name" value="TREHALOSE-6-PHOSPHATE SYNTHASE"/>
    <property type="match status" value="1"/>
</dbReference>
<dbReference type="EMBL" id="QPIZ01000011">
    <property type="protein sequence ID" value="RCW34621.1"/>
    <property type="molecule type" value="Genomic_DNA"/>
</dbReference>
<dbReference type="OrthoDB" id="9761633at2"/>
<accession>A0A2T0XFU0</accession>
<dbReference type="InterPro" id="IPR036412">
    <property type="entry name" value="HAD-like_sf"/>
</dbReference>
<dbReference type="CDD" id="cd01627">
    <property type="entry name" value="HAD_TPP"/>
    <property type="match status" value="1"/>
</dbReference>
<organism evidence="3 4">
    <name type="scientific">Marinilabilia salmonicolor</name>
    <dbReference type="NCBI Taxonomy" id="989"/>
    <lineage>
        <taxon>Bacteria</taxon>
        <taxon>Pseudomonadati</taxon>
        <taxon>Bacteroidota</taxon>
        <taxon>Bacteroidia</taxon>
        <taxon>Marinilabiliales</taxon>
        <taxon>Marinilabiliaceae</taxon>
        <taxon>Marinilabilia</taxon>
    </lineage>
</organism>
<dbReference type="Proteomes" id="UP000252733">
    <property type="component" value="Unassembled WGS sequence"/>
</dbReference>
<dbReference type="NCBIfam" id="TIGR00685">
    <property type="entry name" value="T6PP"/>
    <property type="match status" value="1"/>
</dbReference>
<dbReference type="GO" id="GO:0005829">
    <property type="term" value="C:cytosol"/>
    <property type="evidence" value="ECO:0007669"/>
    <property type="project" value="TreeGrafter"/>
</dbReference>
<dbReference type="SUPFAM" id="SSF56784">
    <property type="entry name" value="HAD-like"/>
    <property type="match status" value="1"/>
</dbReference>
<dbReference type="InterPro" id="IPR023214">
    <property type="entry name" value="HAD_sf"/>
</dbReference>
<evidence type="ECO:0000256" key="1">
    <source>
        <dbReference type="ARBA" id="ARBA00006330"/>
    </source>
</evidence>